<keyword evidence="3" id="KW-1185">Reference proteome</keyword>
<dbReference type="Proteomes" id="UP000187059">
    <property type="component" value="Chromosome"/>
</dbReference>
<gene>
    <name evidence="2" type="ORF">Ga0080574_TMP693</name>
</gene>
<protein>
    <submittedName>
        <fullName evidence="2">Uncharacterized protein</fullName>
    </submittedName>
</protein>
<sequence length="39" mass="4338">MEPCLDRHQNVAVSDTPSSEMGRVRARTNPRAPSQVSRT</sequence>
<reference evidence="2 3" key="1">
    <citation type="submission" date="2016-04" db="EMBL/GenBank/DDBJ databases">
        <title>Deep-sea bacteria in the southern Pacific.</title>
        <authorList>
            <person name="Tang K."/>
        </authorList>
    </citation>
    <scope>NUCLEOTIDE SEQUENCE [LARGE SCALE GENOMIC DNA]</scope>
    <source>
        <strain evidence="2 3">JLT2014</strain>
    </source>
</reference>
<evidence type="ECO:0000256" key="1">
    <source>
        <dbReference type="SAM" id="MobiDB-lite"/>
    </source>
</evidence>
<accession>A0A1P8UNU3</accession>
<evidence type="ECO:0000313" key="3">
    <source>
        <dbReference type="Proteomes" id="UP000187059"/>
    </source>
</evidence>
<dbReference type="KEGG" id="paby:Ga0080574_TMP693"/>
<feature type="region of interest" description="Disordered" evidence="1">
    <location>
        <begin position="1"/>
        <end position="39"/>
    </location>
</feature>
<organism evidence="2 3">
    <name type="scientific">Salipiger abyssi</name>
    <dbReference type="NCBI Taxonomy" id="1250539"/>
    <lineage>
        <taxon>Bacteria</taxon>
        <taxon>Pseudomonadati</taxon>
        <taxon>Pseudomonadota</taxon>
        <taxon>Alphaproteobacteria</taxon>
        <taxon>Rhodobacterales</taxon>
        <taxon>Roseobacteraceae</taxon>
        <taxon>Salipiger</taxon>
    </lineage>
</organism>
<dbReference type="AlphaFoldDB" id="A0A1P8UNU3"/>
<proteinExistence type="predicted"/>
<dbReference type="STRING" id="1250539.Ga0080574_TMP693"/>
<evidence type="ECO:0000313" key="2">
    <source>
        <dbReference type="EMBL" id="APZ51027.1"/>
    </source>
</evidence>
<name>A0A1P8UNU3_9RHOB</name>
<dbReference type="EMBL" id="CP015093">
    <property type="protein sequence ID" value="APZ51027.1"/>
    <property type="molecule type" value="Genomic_DNA"/>
</dbReference>